<accession>A0A644U905</accession>
<dbReference type="AlphaFoldDB" id="A0A644U905"/>
<sequence>MKKKYIIFLLGALVLGLCIAPTVSAITYKYEYAGIAYKDTIKSNSLTLDYHYKTNPTDKHKDIVKKYPKSYKQTLRFYKNGKKTYSKTIKNQKITNERYRYWNGYTKYTAKVVKKIKSQKLNNFGMWFKGKNYSSTIDKKGNVKILIKNGNVNYVKARSFSYLY</sequence>
<evidence type="ECO:0000313" key="1">
    <source>
        <dbReference type="EMBL" id="MPL75410.1"/>
    </source>
</evidence>
<proteinExistence type="predicted"/>
<reference evidence="1" key="1">
    <citation type="submission" date="2019-08" db="EMBL/GenBank/DDBJ databases">
        <authorList>
            <person name="Kucharzyk K."/>
            <person name="Murdoch R.W."/>
            <person name="Higgins S."/>
            <person name="Loffler F."/>
        </authorList>
    </citation>
    <scope>NUCLEOTIDE SEQUENCE</scope>
</reference>
<dbReference type="EMBL" id="VSSQ01000088">
    <property type="protein sequence ID" value="MPL75410.1"/>
    <property type="molecule type" value="Genomic_DNA"/>
</dbReference>
<protein>
    <submittedName>
        <fullName evidence="1">Uncharacterized protein</fullName>
    </submittedName>
</protein>
<name>A0A644U905_9ZZZZ</name>
<organism evidence="1">
    <name type="scientific">bioreactor metagenome</name>
    <dbReference type="NCBI Taxonomy" id="1076179"/>
    <lineage>
        <taxon>unclassified sequences</taxon>
        <taxon>metagenomes</taxon>
        <taxon>ecological metagenomes</taxon>
    </lineage>
</organism>
<comment type="caution">
    <text evidence="1">The sequence shown here is derived from an EMBL/GenBank/DDBJ whole genome shotgun (WGS) entry which is preliminary data.</text>
</comment>
<gene>
    <name evidence="1" type="ORF">SDC9_21234</name>
</gene>